<name>A0A518BJE0_9BACT</name>
<keyword evidence="5" id="KW-1185">Reference proteome</keyword>
<protein>
    <recommendedName>
        <fullName evidence="3">SHSP domain-containing protein</fullName>
    </recommendedName>
</protein>
<reference evidence="4 5" key="1">
    <citation type="submission" date="2019-02" db="EMBL/GenBank/DDBJ databases">
        <title>Deep-cultivation of Planctomycetes and their phenomic and genomic characterization uncovers novel biology.</title>
        <authorList>
            <person name="Wiegand S."/>
            <person name="Jogler M."/>
            <person name="Boedeker C."/>
            <person name="Pinto D."/>
            <person name="Vollmers J."/>
            <person name="Rivas-Marin E."/>
            <person name="Kohn T."/>
            <person name="Peeters S.H."/>
            <person name="Heuer A."/>
            <person name="Rast P."/>
            <person name="Oberbeckmann S."/>
            <person name="Bunk B."/>
            <person name="Jeske O."/>
            <person name="Meyerdierks A."/>
            <person name="Storesund J.E."/>
            <person name="Kallscheuer N."/>
            <person name="Luecker S."/>
            <person name="Lage O.M."/>
            <person name="Pohl T."/>
            <person name="Merkel B.J."/>
            <person name="Hornburger P."/>
            <person name="Mueller R.-W."/>
            <person name="Bruemmer F."/>
            <person name="Labrenz M."/>
            <person name="Spormann A.M."/>
            <person name="Op den Camp H."/>
            <person name="Overmann J."/>
            <person name="Amann R."/>
            <person name="Jetten M.S.M."/>
            <person name="Mascher T."/>
            <person name="Medema M.H."/>
            <person name="Devos D.P."/>
            <person name="Kaster A.-K."/>
            <person name="Ovreas L."/>
            <person name="Rohde M."/>
            <person name="Galperin M.Y."/>
            <person name="Jogler C."/>
        </authorList>
    </citation>
    <scope>NUCLEOTIDE SEQUENCE [LARGE SCALE GENOMIC DNA]</scope>
    <source>
        <strain evidence="4 5">Pla133</strain>
    </source>
</reference>
<organism evidence="4 5">
    <name type="scientific">Engelhardtia mirabilis</name>
    <dbReference type="NCBI Taxonomy" id="2528011"/>
    <lineage>
        <taxon>Bacteria</taxon>
        <taxon>Pseudomonadati</taxon>
        <taxon>Planctomycetota</taxon>
        <taxon>Planctomycetia</taxon>
        <taxon>Planctomycetia incertae sedis</taxon>
        <taxon>Engelhardtia</taxon>
    </lineage>
</organism>
<dbReference type="PROSITE" id="PS01031">
    <property type="entry name" value="SHSP"/>
    <property type="match status" value="1"/>
</dbReference>
<dbReference type="InterPro" id="IPR002068">
    <property type="entry name" value="A-crystallin/Hsp20_dom"/>
</dbReference>
<evidence type="ECO:0000313" key="5">
    <source>
        <dbReference type="Proteomes" id="UP000316921"/>
    </source>
</evidence>
<evidence type="ECO:0000256" key="1">
    <source>
        <dbReference type="PROSITE-ProRule" id="PRU00285"/>
    </source>
</evidence>
<dbReference type="Gene3D" id="2.60.40.790">
    <property type="match status" value="1"/>
</dbReference>
<sequence>MAPKDPESWMWERARSMVDRADRLQRNFFHIAPPGGKRASWEPPVDIFETATELWILVALPGVPLETVQISVTDGVVQVSGQRALPKAFRRASVHRLEIPYGLFERLIQLPQGRFEPGEPRMVDGCVVLQFKKVG</sequence>
<dbReference type="KEGG" id="pbap:Pla133_21750"/>
<proteinExistence type="inferred from homology"/>
<feature type="domain" description="SHSP" evidence="3">
    <location>
        <begin position="36"/>
        <end position="135"/>
    </location>
</feature>
<comment type="similarity">
    <text evidence="1 2">Belongs to the small heat shock protein (HSP20) family.</text>
</comment>
<dbReference type="AlphaFoldDB" id="A0A518BJE0"/>
<dbReference type="EMBL" id="CP036287">
    <property type="protein sequence ID" value="QDU67097.1"/>
    <property type="molecule type" value="Genomic_DNA"/>
</dbReference>
<evidence type="ECO:0000259" key="3">
    <source>
        <dbReference type="PROSITE" id="PS01031"/>
    </source>
</evidence>
<evidence type="ECO:0000256" key="2">
    <source>
        <dbReference type="RuleBase" id="RU003616"/>
    </source>
</evidence>
<dbReference type="RefSeq" id="WP_145064957.1">
    <property type="nucleotide sequence ID" value="NZ_CP036287.1"/>
</dbReference>
<evidence type="ECO:0000313" key="4">
    <source>
        <dbReference type="EMBL" id="QDU67097.1"/>
    </source>
</evidence>
<dbReference type="CDD" id="cd06464">
    <property type="entry name" value="ACD_sHsps-like"/>
    <property type="match status" value="1"/>
</dbReference>
<gene>
    <name evidence="4" type="ORF">Pla133_21750</name>
</gene>
<accession>A0A518BJE0</accession>
<dbReference type="Pfam" id="PF00011">
    <property type="entry name" value="HSP20"/>
    <property type="match status" value="1"/>
</dbReference>
<dbReference type="InterPro" id="IPR008978">
    <property type="entry name" value="HSP20-like_chaperone"/>
</dbReference>
<dbReference type="Proteomes" id="UP000316921">
    <property type="component" value="Chromosome"/>
</dbReference>
<dbReference type="SUPFAM" id="SSF49764">
    <property type="entry name" value="HSP20-like chaperones"/>
    <property type="match status" value="1"/>
</dbReference>